<dbReference type="OrthoDB" id="3268787at2759"/>
<sequence length="287" mass="31914">MEAVTRDQTLYYVTGDLVVSAPTPAGGLHLFRVHTAIISQFSPVLGDMLKLPSGTDAREIFGGVPLLHFPDPAADVGELFRSFLQFWRSDPSFPTKVYGLMRIATKYQVDFMCNAIKHHLESEWPATLGDLLRLQNDMDAIISMPDLAEFENIISDAYSVFPEPAAAIRVAMDLGTISILPAAFYMLAVHDYDHIEDKTTSNPPRELTASRFAVLKEPELLRYYQGKVQFAKAARFALTDFWSSDKPGCEFDEQLDDGEAGDDIKGPTNCENTLAGLDKQIKDDPMN</sequence>
<dbReference type="Gene3D" id="3.30.710.10">
    <property type="entry name" value="Potassium Channel Kv1.1, Chain A"/>
    <property type="match status" value="1"/>
</dbReference>
<dbReference type="STRING" id="745531.A0A0C3SAN2"/>
<dbReference type="HOGENOM" id="CLU_033082_7_1_1"/>
<dbReference type="EMBL" id="KN840502">
    <property type="protein sequence ID" value="KIP07185.1"/>
    <property type="molecule type" value="Genomic_DNA"/>
</dbReference>
<feature type="compositionally biased region" description="Acidic residues" evidence="1">
    <location>
        <begin position="252"/>
        <end position="261"/>
    </location>
</feature>
<feature type="region of interest" description="Disordered" evidence="1">
    <location>
        <begin position="252"/>
        <end position="287"/>
    </location>
</feature>
<accession>A0A0C3SAN2</accession>
<keyword evidence="3" id="KW-1185">Reference proteome</keyword>
<gene>
    <name evidence="2" type="ORF">PHLGIDRAFT_118338</name>
</gene>
<proteinExistence type="predicted"/>
<organism evidence="2 3">
    <name type="scientific">Phlebiopsis gigantea (strain 11061_1 CR5-6)</name>
    <name type="common">White-rot fungus</name>
    <name type="synonym">Peniophora gigantea</name>
    <dbReference type="NCBI Taxonomy" id="745531"/>
    <lineage>
        <taxon>Eukaryota</taxon>
        <taxon>Fungi</taxon>
        <taxon>Dikarya</taxon>
        <taxon>Basidiomycota</taxon>
        <taxon>Agaricomycotina</taxon>
        <taxon>Agaricomycetes</taxon>
        <taxon>Polyporales</taxon>
        <taxon>Phanerochaetaceae</taxon>
        <taxon>Phlebiopsis</taxon>
    </lineage>
</organism>
<dbReference type="InterPro" id="IPR011333">
    <property type="entry name" value="SKP1/BTB/POZ_sf"/>
</dbReference>
<evidence type="ECO:0000313" key="2">
    <source>
        <dbReference type="EMBL" id="KIP07185.1"/>
    </source>
</evidence>
<evidence type="ECO:0000256" key="1">
    <source>
        <dbReference type="SAM" id="MobiDB-lite"/>
    </source>
</evidence>
<protein>
    <recommendedName>
        <fullName evidence="4">BTB domain-containing protein</fullName>
    </recommendedName>
</protein>
<name>A0A0C3SAN2_PHLG1</name>
<dbReference type="Proteomes" id="UP000053257">
    <property type="component" value="Unassembled WGS sequence"/>
</dbReference>
<dbReference type="AlphaFoldDB" id="A0A0C3SAN2"/>
<evidence type="ECO:0000313" key="3">
    <source>
        <dbReference type="Proteomes" id="UP000053257"/>
    </source>
</evidence>
<reference evidence="2 3" key="1">
    <citation type="journal article" date="2014" name="PLoS Genet.">
        <title>Analysis of the Phlebiopsis gigantea genome, transcriptome and secretome provides insight into its pioneer colonization strategies of wood.</title>
        <authorList>
            <person name="Hori C."/>
            <person name="Ishida T."/>
            <person name="Igarashi K."/>
            <person name="Samejima M."/>
            <person name="Suzuki H."/>
            <person name="Master E."/>
            <person name="Ferreira P."/>
            <person name="Ruiz-Duenas F.J."/>
            <person name="Held B."/>
            <person name="Canessa P."/>
            <person name="Larrondo L.F."/>
            <person name="Schmoll M."/>
            <person name="Druzhinina I.S."/>
            <person name="Kubicek C.P."/>
            <person name="Gaskell J.A."/>
            <person name="Kersten P."/>
            <person name="St John F."/>
            <person name="Glasner J."/>
            <person name="Sabat G."/>
            <person name="Splinter BonDurant S."/>
            <person name="Syed K."/>
            <person name="Yadav J."/>
            <person name="Mgbeahuruike A.C."/>
            <person name="Kovalchuk A."/>
            <person name="Asiegbu F.O."/>
            <person name="Lackner G."/>
            <person name="Hoffmeister D."/>
            <person name="Rencoret J."/>
            <person name="Gutierrez A."/>
            <person name="Sun H."/>
            <person name="Lindquist E."/>
            <person name="Barry K."/>
            <person name="Riley R."/>
            <person name="Grigoriev I.V."/>
            <person name="Henrissat B."/>
            <person name="Kues U."/>
            <person name="Berka R.M."/>
            <person name="Martinez A.T."/>
            <person name="Covert S.F."/>
            <person name="Blanchette R.A."/>
            <person name="Cullen D."/>
        </authorList>
    </citation>
    <scope>NUCLEOTIDE SEQUENCE [LARGE SCALE GENOMIC DNA]</scope>
    <source>
        <strain evidence="2 3">11061_1 CR5-6</strain>
    </source>
</reference>
<evidence type="ECO:0008006" key="4">
    <source>
        <dbReference type="Google" id="ProtNLM"/>
    </source>
</evidence>